<keyword evidence="1" id="KW-0812">Transmembrane</keyword>
<reference evidence="2" key="1">
    <citation type="submission" date="2021-05" db="EMBL/GenBank/DDBJ databases">
        <authorList>
            <person name="Alioto T."/>
            <person name="Alioto T."/>
            <person name="Gomez Garrido J."/>
        </authorList>
    </citation>
    <scope>NUCLEOTIDE SEQUENCE</scope>
</reference>
<keyword evidence="1" id="KW-0472">Membrane</keyword>
<protein>
    <submittedName>
        <fullName evidence="2">Uncharacterized protein</fullName>
    </submittedName>
</protein>
<dbReference type="EMBL" id="HBUF01440002">
    <property type="protein sequence ID" value="CAG6742856.1"/>
    <property type="molecule type" value="Transcribed_RNA"/>
</dbReference>
<evidence type="ECO:0000313" key="2">
    <source>
        <dbReference type="EMBL" id="CAG6742856.1"/>
    </source>
</evidence>
<organism evidence="2">
    <name type="scientific">Cacopsylla melanoneura</name>
    <dbReference type="NCBI Taxonomy" id="428564"/>
    <lineage>
        <taxon>Eukaryota</taxon>
        <taxon>Metazoa</taxon>
        <taxon>Ecdysozoa</taxon>
        <taxon>Arthropoda</taxon>
        <taxon>Hexapoda</taxon>
        <taxon>Insecta</taxon>
        <taxon>Pterygota</taxon>
        <taxon>Neoptera</taxon>
        <taxon>Paraneoptera</taxon>
        <taxon>Hemiptera</taxon>
        <taxon>Sternorrhyncha</taxon>
        <taxon>Psylloidea</taxon>
        <taxon>Psyllidae</taxon>
        <taxon>Psyllinae</taxon>
        <taxon>Cacopsylla</taxon>
    </lineage>
</organism>
<feature type="transmembrane region" description="Helical" evidence="1">
    <location>
        <begin position="28"/>
        <end position="47"/>
    </location>
</feature>
<dbReference type="AlphaFoldDB" id="A0A8D9E6Z6"/>
<accession>A0A8D9E6Z6</accession>
<name>A0A8D9E6Z6_9HEMI</name>
<dbReference type="EMBL" id="HBUF01440003">
    <property type="protein sequence ID" value="CAG6742858.1"/>
    <property type="molecule type" value="Transcribed_RNA"/>
</dbReference>
<proteinExistence type="predicted"/>
<keyword evidence="1" id="KW-1133">Transmembrane helix</keyword>
<feature type="transmembrane region" description="Helical" evidence="1">
    <location>
        <begin position="67"/>
        <end position="89"/>
    </location>
</feature>
<evidence type="ECO:0000256" key="1">
    <source>
        <dbReference type="SAM" id="Phobius"/>
    </source>
</evidence>
<sequence length="128" mass="14217">MGRVLMVFKISSFFLIFSFLSHKISSMLPLFSFVGFSALSFLLAVVIPPSSLLSILLLASFSKYSMFVVPSSMLALEFVVVLSWTLSVVRHSRSVSDFFIFGSITKSLMSMSNRSSSKSKSIFIIFTV</sequence>
<feature type="transmembrane region" description="Helical" evidence="1">
    <location>
        <begin position="6"/>
        <end position="21"/>
    </location>
</feature>